<accession>A0A645IUI3</accession>
<name>A0A645IUI3_9ZZZZ</name>
<protein>
    <submittedName>
        <fullName evidence="1">Uncharacterized protein</fullName>
    </submittedName>
</protein>
<dbReference type="AlphaFoldDB" id="A0A645IUI3"/>
<gene>
    <name evidence="1" type="ORF">SDC9_198442</name>
</gene>
<sequence>MVSRVLIAVSVVFSGAFTHEKADTIIMGINKNAEITFECFIVLLLM</sequence>
<reference evidence="1" key="1">
    <citation type="submission" date="2019-08" db="EMBL/GenBank/DDBJ databases">
        <authorList>
            <person name="Kucharzyk K."/>
            <person name="Murdoch R.W."/>
            <person name="Higgins S."/>
            <person name="Loffler F."/>
        </authorList>
    </citation>
    <scope>NUCLEOTIDE SEQUENCE</scope>
</reference>
<evidence type="ECO:0000313" key="1">
    <source>
        <dbReference type="EMBL" id="MPN50803.1"/>
    </source>
</evidence>
<organism evidence="1">
    <name type="scientific">bioreactor metagenome</name>
    <dbReference type="NCBI Taxonomy" id="1076179"/>
    <lineage>
        <taxon>unclassified sequences</taxon>
        <taxon>metagenomes</taxon>
        <taxon>ecological metagenomes</taxon>
    </lineage>
</organism>
<comment type="caution">
    <text evidence="1">The sequence shown here is derived from an EMBL/GenBank/DDBJ whole genome shotgun (WGS) entry which is preliminary data.</text>
</comment>
<dbReference type="EMBL" id="VSSQ01115296">
    <property type="protein sequence ID" value="MPN50803.1"/>
    <property type="molecule type" value="Genomic_DNA"/>
</dbReference>
<proteinExistence type="predicted"/>